<proteinExistence type="predicted"/>
<evidence type="ECO:0000259" key="1">
    <source>
        <dbReference type="Pfam" id="PF13173"/>
    </source>
</evidence>
<sequence length="422" mass="48770">MDEVLQSLTKYNNWGSKPALPTPEPLGYRRSLYLDKVEKYLNNPLAKVLMGQRRTGKSYILRQIIQDLQKKVSPQNTFYLNKEFLEFDAIKSYQDLNTLVASYKKRYQPQGKIYYFFDEIQEVVGWEKIVNALTQNFTEPCEVFITGSNSKMLSTELSTYLSGRFVQFEVFPFVFNEYCNFTKLPKTKESYLKFLQTGGLPELFKLQDREVQVNYVSSLTDTILLNDIVKKFSVRDPALLGSLFKFVSDNIGNLSSPNTIVGFLKSAKVNTNYETVSNYLTYLSQALLIHEVDRFDIKGKALLTGAKKYYLNDLSFKNYLFSSFDVGLSKHLENAIYIYYRQQGYKVYVGTVGNLEVDFILEKSSDKKYVQVCYNLTDDKVISREFTPLESIKDNYEKIVVGLDDTSYGNKNGIKHLLAWEL</sequence>
<evidence type="ECO:0000313" key="4">
    <source>
        <dbReference type="Proteomes" id="UP000231252"/>
    </source>
</evidence>
<dbReference type="PANTHER" id="PTHR33295">
    <property type="entry name" value="ATPASE"/>
    <property type="match status" value="1"/>
</dbReference>
<comment type="caution">
    <text evidence="3">The sequence shown here is derived from an EMBL/GenBank/DDBJ whole genome shotgun (WGS) entry which is preliminary data.</text>
</comment>
<gene>
    <name evidence="3" type="ORF">COT50_00545</name>
</gene>
<dbReference type="InterPro" id="IPR041682">
    <property type="entry name" value="AAA_14"/>
</dbReference>
<dbReference type="Pfam" id="PF13635">
    <property type="entry name" value="DUF4143"/>
    <property type="match status" value="1"/>
</dbReference>
<dbReference type="AlphaFoldDB" id="A0A2H0XCY0"/>
<evidence type="ECO:0000313" key="3">
    <source>
        <dbReference type="EMBL" id="PIS22675.1"/>
    </source>
</evidence>
<dbReference type="Pfam" id="PF13173">
    <property type="entry name" value="AAA_14"/>
    <property type="match status" value="1"/>
</dbReference>
<accession>A0A2H0XCY0</accession>
<dbReference type="PANTHER" id="PTHR33295:SF20">
    <property type="entry name" value="ATPASE"/>
    <property type="match status" value="1"/>
</dbReference>
<name>A0A2H0XCY0_UNCKA</name>
<protein>
    <submittedName>
        <fullName evidence="3">AAA family ATPase</fullName>
    </submittedName>
</protein>
<feature type="domain" description="DUF4143" evidence="2">
    <location>
        <begin position="226"/>
        <end position="374"/>
    </location>
</feature>
<dbReference type="EMBL" id="PEYU01000012">
    <property type="protein sequence ID" value="PIS22675.1"/>
    <property type="molecule type" value="Genomic_DNA"/>
</dbReference>
<feature type="domain" description="AAA" evidence="1">
    <location>
        <begin position="46"/>
        <end position="179"/>
    </location>
</feature>
<reference evidence="4" key="1">
    <citation type="submission" date="2017-09" db="EMBL/GenBank/DDBJ databases">
        <title>Depth-based differentiation of microbial function through sediment-hosted aquifers and enrichment of novel symbionts in the deep terrestrial subsurface.</title>
        <authorList>
            <person name="Probst A.J."/>
            <person name="Ladd B."/>
            <person name="Jarett J.K."/>
            <person name="Geller-Mcgrath D.E."/>
            <person name="Sieber C.M.K."/>
            <person name="Emerson J.B."/>
            <person name="Anantharaman K."/>
            <person name="Thomas B.C."/>
            <person name="Malmstrom R."/>
            <person name="Stieglmeier M."/>
            <person name="Klingl A."/>
            <person name="Woyke T."/>
            <person name="Ryan C.M."/>
            <person name="Banfield J.F."/>
        </authorList>
    </citation>
    <scope>NUCLEOTIDE SEQUENCE [LARGE SCALE GENOMIC DNA]</scope>
</reference>
<dbReference type="Proteomes" id="UP000231252">
    <property type="component" value="Unassembled WGS sequence"/>
</dbReference>
<dbReference type="Gene3D" id="3.40.50.300">
    <property type="entry name" value="P-loop containing nucleotide triphosphate hydrolases"/>
    <property type="match status" value="1"/>
</dbReference>
<dbReference type="InterPro" id="IPR025420">
    <property type="entry name" value="DUF4143"/>
</dbReference>
<evidence type="ECO:0000259" key="2">
    <source>
        <dbReference type="Pfam" id="PF13635"/>
    </source>
</evidence>
<dbReference type="SUPFAM" id="SSF52540">
    <property type="entry name" value="P-loop containing nucleoside triphosphate hydrolases"/>
    <property type="match status" value="1"/>
</dbReference>
<organism evidence="3 4">
    <name type="scientific">candidate division WWE3 bacterium CG08_land_8_20_14_0_20_41_10</name>
    <dbReference type="NCBI Taxonomy" id="1975085"/>
    <lineage>
        <taxon>Bacteria</taxon>
        <taxon>Katanobacteria</taxon>
    </lineage>
</organism>
<dbReference type="InterPro" id="IPR027417">
    <property type="entry name" value="P-loop_NTPase"/>
</dbReference>